<gene>
    <name evidence="1" type="ORF">C2G38_2158578</name>
</gene>
<dbReference type="Proteomes" id="UP000266673">
    <property type="component" value="Unassembled WGS sequence"/>
</dbReference>
<evidence type="ECO:0000313" key="2">
    <source>
        <dbReference type="Proteomes" id="UP000266673"/>
    </source>
</evidence>
<dbReference type="OrthoDB" id="10524969at2759"/>
<keyword evidence="2" id="KW-1185">Reference proteome</keyword>
<accession>A0A397W091</accession>
<comment type="caution">
    <text evidence="1">The sequence shown here is derived from an EMBL/GenBank/DDBJ whole genome shotgun (WGS) entry which is preliminary data.</text>
</comment>
<dbReference type="AlphaFoldDB" id="A0A397W091"/>
<organism evidence="1 2">
    <name type="scientific">Gigaspora rosea</name>
    <dbReference type="NCBI Taxonomy" id="44941"/>
    <lineage>
        <taxon>Eukaryota</taxon>
        <taxon>Fungi</taxon>
        <taxon>Fungi incertae sedis</taxon>
        <taxon>Mucoromycota</taxon>
        <taxon>Glomeromycotina</taxon>
        <taxon>Glomeromycetes</taxon>
        <taxon>Diversisporales</taxon>
        <taxon>Gigasporaceae</taxon>
        <taxon>Gigaspora</taxon>
    </lineage>
</organism>
<evidence type="ECO:0000313" key="1">
    <source>
        <dbReference type="EMBL" id="RIB28164.1"/>
    </source>
</evidence>
<dbReference type="EMBL" id="QKWP01000074">
    <property type="protein sequence ID" value="RIB28164.1"/>
    <property type="molecule type" value="Genomic_DNA"/>
</dbReference>
<protein>
    <submittedName>
        <fullName evidence="1">Uncharacterized protein</fullName>
    </submittedName>
</protein>
<name>A0A397W091_9GLOM</name>
<sequence length="103" mass="11829">MTSIFCAISYIKSVGGSDKICHGSAVYRTGIDEFVEYKFKAFRFSETTLVEEVVKGSISINHYYSINQFIKKFSFSDVMKTNRPVKVNDINNDQTPDVVYKKY</sequence>
<reference evidence="1 2" key="1">
    <citation type="submission" date="2018-06" db="EMBL/GenBank/DDBJ databases">
        <title>Comparative genomics reveals the genomic features of Rhizophagus irregularis, R. cerebriforme, R. diaphanum and Gigaspora rosea, and their symbiotic lifestyle signature.</title>
        <authorList>
            <person name="Morin E."/>
            <person name="San Clemente H."/>
            <person name="Chen E.C.H."/>
            <person name="De La Providencia I."/>
            <person name="Hainaut M."/>
            <person name="Kuo A."/>
            <person name="Kohler A."/>
            <person name="Murat C."/>
            <person name="Tang N."/>
            <person name="Roy S."/>
            <person name="Loubradou J."/>
            <person name="Henrissat B."/>
            <person name="Grigoriev I.V."/>
            <person name="Corradi N."/>
            <person name="Roux C."/>
            <person name="Martin F.M."/>
        </authorList>
    </citation>
    <scope>NUCLEOTIDE SEQUENCE [LARGE SCALE GENOMIC DNA]</scope>
    <source>
        <strain evidence="1 2">DAOM 194757</strain>
    </source>
</reference>
<proteinExistence type="predicted"/>